<reference evidence="1 2" key="1">
    <citation type="submission" date="2019-03" db="EMBL/GenBank/DDBJ databases">
        <title>First draft genome of Liparis tanakae, snailfish: a comprehensive survey of snailfish specific genes.</title>
        <authorList>
            <person name="Kim W."/>
            <person name="Song I."/>
            <person name="Jeong J.-H."/>
            <person name="Kim D."/>
            <person name="Kim S."/>
            <person name="Ryu S."/>
            <person name="Song J.Y."/>
            <person name="Lee S.K."/>
        </authorList>
    </citation>
    <scope>NUCLEOTIDE SEQUENCE [LARGE SCALE GENOMIC DNA]</scope>
    <source>
        <tissue evidence="1">Muscle</tissue>
    </source>
</reference>
<keyword evidence="2" id="KW-1185">Reference proteome</keyword>
<accession>A0A4Z2I364</accession>
<comment type="caution">
    <text evidence="1">The sequence shown here is derived from an EMBL/GenBank/DDBJ whole genome shotgun (WGS) entry which is preliminary data.</text>
</comment>
<evidence type="ECO:0000313" key="2">
    <source>
        <dbReference type="Proteomes" id="UP000314294"/>
    </source>
</evidence>
<dbReference type="EMBL" id="SRLO01000140">
    <property type="protein sequence ID" value="TNN72260.1"/>
    <property type="molecule type" value="Genomic_DNA"/>
</dbReference>
<sequence>MELITRVLAAVHLVIPGTTMNRLSGSDLTIIKGTDVPGNPNARAPRTRRHIVSICPSPLSACLPER</sequence>
<organism evidence="1 2">
    <name type="scientific">Liparis tanakae</name>
    <name type="common">Tanaka's snailfish</name>
    <dbReference type="NCBI Taxonomy" id="230148"/>
    <lineage>
        <taxon>Eukaryota</taxon>
        <taxon>Metazoa</taxon>
        <taxon>Chordata</taxon>
        <taxon>Craniata</taxon>
        <taxon>Vertebrata</taxon>
        <taxon>Euteleostomi</taxon>
        <taxon>Actinopterygii</taxon>
        <taxon>Neopterygii</taxon>
        <taxon>Teleostei</taxon>
        <taxon>Neoteleostei</taxon>
        <taxon>Acanthomorphata</taxon>
        <taxon>Eupercaria</taxon>
        <taxon>Perciformes</taxon>
        <taxon>Cottioidei</taxon>
        <taxon>Cottales</taxon>
        <taxon>Liparidae</taxon>
        <taxon>Liparis</taxon>
    </lineage>
</organism>
<dbReference type="Proteomes" id="UP000314294">
    <property type="component" value="Unassembled WGS sequence"/>
</dbReference>
<proteinExistence type="predicted"/>
<dbReference type="AlphaFoldDB" id="A0A4Z2I364"/>
<protein>
    <submittedName>
        <fullName evidence="1">Uncharacterized protein</fullName>
    </submittedName>
</protein>
<gene>
    <name evidence="1" type="ORF">EYF80_017544</name>
</gene>
<name>A0A4Z2I364_9TELE</name>
<evidence type="ECO:0000313" key="1">
    <source>
        <dbReference type="EMBL" id="TNN72260.1"/>
    </source>
</evidence>